<reference evidence="12 13" key="1">
    <citation type="submission" date="2017-06" db="EMBL/GenBank/DDBJ databases">
        <title>A platform for efficient transgenesis in Macrostomum lignano, a flatworm model organism for stem cell research.</title>
        <authorList>
            <person name="Berezikov E."/>
        </authorList>
    </citation>
    <scope>NUCLEOTIDE SEQUENCE [LARGE SCALE GENOMIC DNA]</scope>
    <source>
        <strain evidence="12">DV1</strain>
        <tissue evidence="12">Whole organism</tissue>
    </source>
</reference>
<protein>
    <recommendedName>
        <fullName evidence="6">Small ribosomal subunit protein uS5m</fullName>
    </recommendedName>
    <alternativeName>
        <fullName evidence="7">28S ribosomal protein S5, mitochondrial</fullName>
    </alternativeName>
</protein>
<dbReference type="Pfam" id="PF21251">
    <property type="entry name" value="Ribosomal_uS5m_N"/>
    <property type="match status" value="1"/>
</dbReference>
<dbReference type="GO" id="GO:0005763">
    <property type="term" value="C:mitochondrial small ribosomal subunit"/>
    <property type="evidence" value="ECO:0007669"/>
    <property type="project" value="UniProtKB-ARBA"/>
</dbReference>
<evidence type="ECO:0000256" key="10">
    <source>
        <dbReference type="SAM" id="MobiDB-lite"/>
    </source>
</evidence>
<sequence>GEMLRSLSTALSSLVSRASAPSAGAFSAVKQSSLVLSRCSSVFTRNLYDSDRLWIGVTGAPGQKKKRSRGKRRVTRPRIDLNRGQQLGVNTQGLVIPVLQGRLTDSKGLLKRPEPGQFDMEKYNERILEMRNKQGKKRGRLKQPPLLRGWSGGQMGGQRIEPPQPVLDYAFDGFESRIVEFRMVSHMTATFGRYPSFSVMVVTGNRRGLGGYAVSKSPNRQAALRKANSRAGQRLEFFDLRDGGRTLWHPGYAKHLATSVVALPKEPGYGLRCHRLIKEVCRVIGIEDLYAKVEGSVNYKAIMRAFFRILRQQESFQHLADRERLHVVEFVGDRPRVLASPSDGQVRGADSGSEDASDDVDSDGAERLRDLATYYMGGRLLQLKRRSPPAYLKGPGQTKRRRERAKFRNQLAAFRERCMLTDLRPEVAQPPPKYQPGMLGLRQSFYVGKEAESAAA</sequence>
<dbReference type="InterPro" id="IPR005324">
    <property type="entry name" value="Ribosomal_uS5_C"/>
</dbReference>
<proteinExistence type="inferred from homology"/>
<evidence type="ECO:0000256" key="9">
    <source>
        <dbReference type="RuleBase" id="RU003823"/>
    </source>
</evidence>
<evidence type="ECO:0000313" key="13">
    <source>
        <dbReference type="Proteomes" id="UP000215902"/>
    </source>
</evidence>
<evidence type="ECO:0000256" key="4">
    <source>
        <dbReference type="ARBA" id="ARBA00023128"/>
    </source>
</evidence>
<dbReference type="InterPro" id="IPR000851">
    <property type="entry name" value="Ribosomal_uS5"/>
</dbReference>
<dbReference type="FunFam" id="3.30.160.20:FF:000022">
    <property type="entry name" value="28S ribosomal protein S5, mitochondrial"/>
    <property type="match status" value="1"/>
</dbReference>
<gene>
    <name evidence="12" type="ORF">BOX15_Mlig002696g4</name>
</gene>
<dbReference type="Gene3D" id="3.30.230.10">
    <property type="match status" value="1"/>
</dbReference>
<feature type="region of interest" description="Disordered" evidence="10">
    <location>
        <begin position="134"/>
        <end position="157"/>
    </location>
</feature>
<accession>A0A267FW51</accession>
<comment type="subcellular location">
    <subcellularLocation>
        <location evidence="1">Mitochondrion</location>
    </subcellularLocation>
</comment>
<dbReference type="FunFam" id="3.30.230.10:FF:000002">
    <property type="entry name" value="30S ribosomal protein S5"/>
    <property type="match status" value="1"/>
</dbReference>
<evidence type="ECO:0000256" key="3">
    <source>
        <dbReference type="ARBA" id="ARBA00022980"/>
    </source>
</evidence>
<dbReference type="PROSITE" id="PS50881">
    <property type="entry name" value="S5_DSRBD"/>
    <property type="match status" value="1"/>
</dbReference>
<feature type="domain" description="S5 DRBM" evidence="11">
    <location>
        <begin position="174"/>
        <end position="238"/>
    </location>
</feature>
<evidence type="ECO:0000259" key="11">
    <source>
        <dbReference type="PROSITE" id="PS50881"/>
    </source>
</evidence>
<feature type="region of interest" description="Disordered" evidence="10">
    <location>
        <begin position="339"/>
        <end position="363"/>
    </location>
</feature>
<dbReference type="STRING" id="282301.A0A267FW51"/>
<dbReference type="PANTHER" id="PTHR48277:SF1">
    <property type="entry name" value="MITOCHONDRIAL RIBOSOMAL PROTEIN S5"/>
    <property type="match status" value="1"/>
</dbReference>
<dbReference type="InterPro" id="IPR020568">
    <property type="entry name" value="Ribosomal_Su5_D2-typ_SF"/>
</dbReference>
<dbReference type="Gene3D" id="3.30.160.20">
    <property type="match status" value="1"/>
</dbReference>
<dbReference type="PANTHER" id="PTHR48277">
    <property type="entry name" value="MITOCHONDRIAL RIBOSOMAL PROTEIN S5"/>
    <property type="match status" value="1"/>
</dbReference>
<dbReference type="SUPFAM" id="SSF54768">
    <property type="entry name" value="dsRNA-binding domain-like"/>
    <property type="match status" value="1"/>
</dbReference>
<keyword evidence="13" id="KW-1185">Reference proteome</keyword>
<evidence type="ECO:0000256" key="8">
    <source>
        <dbReference type="PROSITE-ProRule" id="PRU00268"/>
    </source>
</evidence>
<dbReference type="EMBL" id="NIVC01000753">
    <property type="protein sequence ID" value="PAA77307.1"/>
    <property type="molecule type" value="Genomic_DNA"/>
</dbReference>
<dbReference type="GO" id="GO:0005743">
    <property type="term" value="C:mitochondrial inner membrane"/>
    <property type="evidence" value="ECO:0007669"/>
    <property type="project" value="UniProtKB-ARBA"/>
</dbReference>
<comment type="caution">
    <text evidence="12">The sequence shown here is derived from an EMBL/GenBank/DDBJ whole genome shotgun (WGS) entry which is preliminary data.</text>
</comment>
<dbReference type="InterPro" id="IPR014721">
    <property type="entry name" value="Ribsml_uS5_D2-typ_fold_subgr"/>
</dbReference>
<evidence type="ECO:0000256" key="7">
    <source>
        <dbReference type="ARBA" id="ARBA00041606"/>
    </source>
</evidence>
<dbReference type="InterPro" id="IPR048584">
    <property type="entry name" value="Ribosomal_uS5m_N"/>
</dbReference>
<dbReference type="GO" id="GO:0006412">
    <property type="term" value="P:translation"/>
    <property type="evidence" value="ECO:0007669"/>
    <property type="project" value="InterPro"/>
</dbReference>
<evidence type="ECO:0000256" key="5">
    <source>
        <dbReference type="ARBA" id="ARBA00023274"/>
    </source>
</evidence>
<evidence type="ECO:0000256" key="2">
    <source>
        <dbReference type="ARBA" id="ARBA00008945"/>
    </source>
</evidence>
<evidence type="ECO:0000313" key="12">
    <source>
        <dbReference type="EMBL" id="PAA77307.1"/>
    </source>
</evidence>
<feature type="compositionally biased region" description="Acidic residues" evidence="10">
    <location>
        <begin position="352"/>
        <end position="363"/>
    </location>
</feature>
<keyword evidence="5 8" id="KW-0687">Ribonucleoprotein</keyword>
<dbReference type="GO" id="GO:0003723">
    <property type="term" value="F:RNA binding"/>
    <property type="evidence" value="ECO:0007669"/>
    <property type="project" value="InterPro"/>
</dbReference>
<dbReference type="Pfam" id="PF03719">
    <property type="entry name" value="Ribosomal_S5_C"/>
    <property type="match status" value="1"/>
</dbReference>
<dbReference type="Proteomes" id="UP000215902">
    <property type="component" value="Unassembled WGS sequence"/>
</dbReference>
<dbReference type="OrthoDB" id="309483at2759"/>
<name>A0A267FW51_9PLAT</name>
<keyword evidence="4" id="KW-0496">Mitochondrion</keyword>
<dbReference type="GO" id="GO:0003735">
    <property type="term" value="F:structural constituent of ribosome"/>
    <property type="evidence" value="ECO:0007669"/>
    <property type="project" value="UniProtKB-UniRule"/>
</dbReference>
<feature type="non-terminal residue" evidence="12">
    <location>
        <position position="1"/>
    </location>
</feature>
<dbReference type="Pfam" id="PF00333">
    <property type="entry name" value="Ribosomal_S5"/>
    <property type="match status" value="1"/>
</dbReference>
<dbReference type="SUPFAM" id="SSF54211">
    <property type="entry name" value="Ribosomal protein S5 domain 2-like"/>
    <property type="match status" value="1"/>
</dbReference>
<evidence type="ECO:0000256" key="6">
    <source>
        <dbReference type="ARBA" id="ARBA00039335"/>
    </source>
</evidence>
<comment type="similarity">
    <text evidence="2 9">Belongs to the universal ribosomal protein uS5 family.</text>
</comment>
<evidence type="ECO:0000256" key="1">
    <source>
        <dbReference type="ARBA" id="ARBA00004173"/>
    </source>
</evidence>
<organism evidence="12 13">
    <name type="scientific">Macrostomum lignano</name>
    <dbReference type="NCBI Taxonomy" id="282301"/>
    <lineage>
        <taxon>Eukaryota</taxon>
        <taxon>Metazoa</taxon>
        <taxon>Spiralia</taxon>
        <taxon>Lophotrochozoa</taxon>
        <taxon>Platyhelminthes</taxon>
        <taxon>Rhabditophora</taxon>
        <taxon>Macrostomorpha</taxon>
        <taxon>Macrostomida</taxon>
        <taxon>Macrostomidae</taxon>
        <taxon>Macrostomum</taxon>
    </lineage>
</organism>
<keyword evidence="3 8" id="KW-0689">Ribosomal protein</keyword>
<dbReference type="AlphaFoldDB" id="A0A267FW51"/>
<dbReference type="InterPro" id="IPR013810">
    <property type="entry name" value="Ribosomal_uS5_N"/>
</dbReference>